<dbReference type="NCBIfam" id="NF033768">
    <property type="entry name" value="myxo_SS_tail"/>
    <property type="match status" value="1"/>
</dbReference>
<dbReference type="NCBIfam" id="NF033761">
    <property type="entry name" value="gliding_GltJ"/>
    <property type="match status" value="1"/>
</dbReference>
<dbReference type="EMBL" id="QFQP01000002">
    <property type="protein sequence ID" value="PZR17448.1"/>
    <property type="molecule type" value="Genomic_DNA"/>
</dbReference>
<feature type="domain" description="Zinc finger/thioredoxin putative" evidence="3">
    <location>
        <begin position="1"/>
        <end position="35"/>
    </location>
</feature>
<sequence>MRFVCESCRAQYMINDEKVGPKGVKVRCRKCGYVILVKRPDAAKAGGPVAMSNDPDDALATQVMQTPLAAAEATLSNEDTTNAGDALTNPGVAAEPKPGDSFFGADEDEIGAVFDQVLKTGSNPAHKPADGEVEDRHSTKVIDADTVRKLAEESSGREAAGEEKPEDVPQTDWYVAIHEKQTGPLTLDKIKEHWDNGDITPDSLCWRAGFDDWVPVSTVKSLASVLAPKPPKPIVVAPAATITHSNAPAVVSVPVQSAFSAGGVTHTVQSEVQVPMAAAASSNIADREESGTWKPSAASALASLVRDEMEALAKPPAPSAPPPPAAEESGGGLLDLPAEEKPAPAPVAARPPPPAAPPVNPYLQNPGATYSAPAVTQYRPPSNRGLMVGVALGGVFVLLVLVGLVVWLASRPQQVVVAQPTPVQQPVAVAQPPPTPAPTPVPVPTPTPAPVAAAPTATADAGTAPVAAAPEAAPQPTAVATAPSPAPAPAAAVSPKTTQPKTSRSAIARNDPEPAPAPEPKRAASSGGGDDDFDKAFGGSSAPKKEEPVAAKKGSGYIPPPPGASAADVKESLAQSDIMEVVLSNKSALANCVSQQKAKDPGTSGKLLMRWTIQTSGKTSNVGVASDEFKGTFIATCVGGLIKGWTFPKHKKQGEPITFPFKF</sequence>
<comment type="caution">
    <text evidence="5">The sequence shown here is derived from an EMBL/GenBank/DDBJ whole genome shotgun (WGS) entry which is preliminary data.</text>
</comment>
<keyword evidence="2" id="KW-1133">Transmembrane helix</keyword>
<feature type="compositionally biased region" description="Pro residues" evidence="1">
    <location>
        <begin position="431"/>
        <end position="449"/>
    </location>
</feature>
<dbReference type="Proteomes" id="UP000249061">
    <property type="component" value="Unassembled WGS sequence"/>
</dbReference>
<accession>A0A2W5V7P0</accession>
<protein>
    <submittedName>
        <fullName evidence="5">Gliding motility protein</fullName>
    </submittedName>
</protein>
<feature type="domain" description="GYF" evidence="4">
    <location>
        <begin position="173"/>
        <end position="222"/>
    </location>
</feature>
<keyword evidence="2" id="KW-0472">Membrane</keyword>
<feature type="region of interest" description="Disordered" evidence="1">
    <location>
        <begin position="311"/>
        <end position="364"/>
    </location>
</feature>
<reference evidence="5 6" key="1">
    <citation type="submission" date="2017-08" db="EMBL/GenBank/DDBJ databases">
        <title>Infants hospitalized years apart are colonized by the same room-sourced microbial strains.</title>
        <authorList>
            <person name="Brooks B."/>
            <person name="Olm M.R."/>
            <person name="Firek B.A."/>
            <person name="Baker R."/>
            <person name="Thomas B.C."/>
            <person name="Morowitz M.J."/>
            <person name="Banfield J.F."/>
        </authorList>
    </citation>
    <scope>NUCLEOTIDE SEQUENCE [LARGE SCALE GENOMIC DNA]</scope>
    <source>
        <strain evidence="5">S2_003_000_R2_14</strain>
    </source>
</reference>
<dbReference type="Pfam" id="PF14237">
    <property type="entry name" value="GYF_2"/>
    <property type="match status" value="1"/>
</dbReference>
<feature type="compositionally biased region" description="Low complexity" evidence="1">
    <location>
        <begin position="450"/>
        <end position="498"/>
    </location>
</feature>
<keyword evidence="2" id="KW-0812">Transmembrane</keyword>
<name>A0A2W5V7P0_9BACT</name>
<dbReference type="InterPro" id="IPR049806">
    <property type="entry name" value="MasK-like_C"/>
</dbReference>
<dbReference type="AlphaFoldDB" id="A0A2W5V7P0"/>
<evidence type="ECO:0000256" key="1">
    <source>
        <dbReference type="SAM" id="MobiDB-lite"/>
    </source>
</evidence>
<dbReference type="Pfam" id="PF13717">
    <property type="entry name" value="Zn_ribbon_4"/>
    <property type="match status" value="1"/>
</dbReference>
<evidence type="ECO:0000259" key="4">
    <source>
        <dbReference type="Pfam" id="PF14237"/>
    </source>
</evidence>
<evidence type="ECO:0000313" key="6">
    <source>
        <dbReference type="Proteomes" id="UP000249061"/>
    </source>
</evidence>
<dbReference type="NCBIfam" id="TIGR02098">
    <property type="entry name" value="MJ0042_CXXC"/>
    <property type="match status" value="1"/>
</dbReference>
<gene>
    <name evidence="5" type="ORF">DI536_03755</name>
</gene>
<feature type="transmembrane region" description="Helical" evidence="2">
    <location>
        <begin position="386"/>
        <end position="409"/>
    </location>
</feature>
<evidence type="ECO:0000259" key="3">
    <source>
        <dbReference type="Pfam" id="PF13717"/>
    </source>
</evidence>
<organism evidence="5 6">
    <name type="scientific">Archangium gephyra</name>
    <dbReference type="NCBI Taxonomy" id="48"/>
    <lineage>
        <taxon>Bacteria</taxon>
        <taxon>Pseudomonadati</taxon>
        <taxon>Myxococcota</taxon>
        <taxon>Myxococcia</taxon>
        <taxon>Myxococcales</taxon>
        <taxon>Cystobacterineae</taxon>
        <taxon>Archangiaceae</taxon>
        <taxon>Archangium</taxon>
    </lineage>
</organism>
<dbReference type="InterPro" id="IPR011723">
    <property type="entry name" value="Znf/thioredoxin_put"/>
</dbReference>
<feature type="compositionally biased region" description="Pro residues" evidence="1">
    <location>
        <begin position="343"/>
        <end position="360"/>
    </location>
</feature>
<feature type="region of interest" description="Disordered" evidence="1">
    <location>
        <begin position="428"/>
        <end position="566"/>
    </location>
</feature>
<feature type="compositionally biased region" description="Pro residues" evidence="1">
    <location>
        <begin position="315"/>
        <end position="325"/>
    </location>
</feature>
<evidence type="ECO:0000256" key="2">
    <source>
        <dbReference type="SAM" id="Phobius"/>
    </source>
</evidence>
<evidence type="ECO:0000313" key="5">
    <source>
        <dbReference type="EMBL" id="PZR17448.1"/>
    </source>
</evidence>
<proteinExistence type="predicted"/>
<feature type="region of interest" description="Disordered" evidence="1">
    <location>
        <begin position="75"/>
        <end position="101"/>
    </location>
</feature>
<dbReference type="InterPro" id="IPR025640">
    <property type="entry name" value="GYF_2"/>
</dbReference>